<organism evidence="8 9">
    <name type="scientific">Nocardioides gansuensis</name>
    <dbReference type="NCBI Taxonomy" id="2138300"/>
    <lineage>
        <taxon>Bacteria</taxon>
        <taxon>Bacillati</taxon>
        <taxon>Actinomycetota</taxon>
        <taxon>Actinomycetes</taxon>
        <taxon>Propionibacteriales</taxon>
        <taxon>Nocardioidaceae</taxon>
        <taxon>Nocardioides</taxon>
    </lineage>
</organism>
<feature type="domain" description="5'-3' exonuclease" evidence="7">
    <location>
        <begin position="11"/>
        <end position="274"/>
    </location>
</feature>
<dbReference type="SMART" id="SM00279">
    <property type="entry name" value="HhH2"/>
    <property type="match status" value="1"/>
</dbReference>
<evidence type="ECO:0000256" key="1">
    <source>
        <dbReference type="ARBA" id="ARBA00022722"/>
    </source>
</evidence>
<dbReference type="SUPFAM" id="SSF88723">
    <property type="entry name" value="PIN domain-like"/>
    <property type="match status" value="1"/>
</dbReference>
<keyword evidence="9" id="KW-1185">Reference proteome</keyword>
<proteinExistence type="predicted"/>
<dbReference type="Gene3D" id="3.40.50.1010">
    <property type="entry name" value="5'-nuclease"/>
    <property type="match status" value="1"/>
</dbReference>
<dbReference type="GO" id="GO:0033567">
    <property type="term" value="P:DNA replication, Okazaki fragment processing"/>
    <property type="evidence" value="ECO:0007669"/>
    <property type="project" value="InterPro"/>
</dbReference>
<keyword evidence="2" id="KW-0378">Hydrolase</keyword>
<comment type="caution">
    <text evidence="8">The sequence shown here is derived from an EMBL/GenBank/DDBJ whole genome shotgun (WGS) entry which is preliminary data.</text>
</comment>
<dbReference type="AlphaFoldDB" id="A0A2T8F8W6"/>
<evidence type="ECO:0000259" key="7">
    <source>
        <dbReference type="SMART" id="SM00475"/>
    </source>
</evidence>
<comment type="function">
    <text evidence="5">5'-3' exonuclease acting preferentially on double-stranded DNA.</text>
</comment>
<sequence length="335" mass="36114">MPRSEAQAPSRKLLLVVDAPSLLHRNHHARAHTRISDRSGRPAWALHGMVRQIIEAIDTFAPDAVIFGLDDRTASVRRDYYPAYKAGRAEKDPQLVEQLERAGPLLDALGLATLTPPGLEADDVNASGATWARSNDWNCIIITSDRDAFAHISDHTRVLRLIDGGIQGSPLLDPARLRTMYGVPAERYLEYAALRGDASDNLPGVHGIGEKTAAILLEQAGSMQAVWADIDHNEGRALAAALDSWAEETGARRLGAGVVRRLSAPGARQRYDFNVRIMSGHDDLDLGLTPHVPGSPGLLPLDPHHVGHVVGFLNVEATTALAIRVLSGDPASASR</sequence>
<evidence type="ECO:0000256" key="2">
    <source>
        <dbReference type="ARBA" id="ARBA00022801"/>
    </source>
</evidence>
<evidence type="ECO:0000256" key="3">
    <source>
        <dbReference type="ARBA" id="ARBA00022839"/>
    </source>
</evidence>
<dbReference type="PANTHER" id="PTHR42646:SF2">
    <property type="entry name" value="5'-3' EXONUCLEASE FAMILY PROTEIN"/>
    <property type="match status" value="1"/>
</dbReference>
<dbReference type="GO" id="GO:0008409">
    <property type="term" value="F:5'-3' exonuclease activity"/>
    <property type="evidence" value="ECO:0007669"/>
    <property type="project" value="InterPro"/>
</dbReference>
<dbReference type="InterPro" id="IPR008918">
    <property type="entry name" value="HhH2"/>
</dbReference>
<keyword evidence="1" id="KW-0540">Nuclease</keyword>
<keyword evidence="3 8" id="KW-0269">Exonuclease</keyword>
<dbReference type="InterPro" id="IPR036279">
    <property type="entry name" value="5-3_exonuclease_C_sf"/>
</dbReference>
<dbReference type="InterPro" id="IPR002421">
    <property type="entry name" value="5-3_exonuclease"/>
</dbReference>
<evidence type="ECO:0000313" key="9">
    <source>
        <dbReference type="Proteomes" id="UP000246018"/>
    </source>
</evidence>
<name>A0A2T8F8W6_9ACTN</name>
<dbReference type="RefSeq" id="WP_116573241.1">
    <property type="nucleotide sequence ID" value="NZ_QDGZ01000006.1"/>
</dbReference>
<dbReference type="GO" id="GO:0017108">
    <property type="term" value="F:5'-flap endonuclease activity"/>
    <property type="evidence" value="ECO:0007669"/>
    <property type="project" value="InterPro"/>
</dbReference>
<dbReference type="Proteomes" id="UP000246018">
    <property type="component" value="Unassembled WGS sequence"/>
</dbReference>
<dbReference type="InterPro" id="IPR020045">
    <property type="entry name" value="DNA_polI_H3TH"/>
</dbReference>
<protein>
    <recommendedName>
        <fullName evidence="6">5'-3' exonuclease</fullName>
    </recommendedName>
</protein>
<dbReference type="PANTHER" id="PTHR42646">
    <property type="entry name" value="FLAP ENDONUCLEASE XNI"/>
    <property type="match status" value="1"/>
</dbReference>
<gene>
    <name evidence="8" type="ORF">DDE18_14815</name>
</gene>
<evidence type="ECO:0000256" key="6">
    <source>
        <dbReference type="ARBA" id="ARBA00050026"/>
    </source>
</evidence>
<accession>A0A2T8F8W6</accession>
<dbReference type="Pfam" id="PF01367">
    <property type="entry name" value="5_3_exonuc"/>
    <property type="match status" value="1"/>
</dbReference>
<dbReference type="GO" id="GO:0003677">
    <property type="term" value="F:DNA binding"/>
    <property type="evidence" value="ECO:0007669"/>
    <property type="project" value="UniProtKB-KW"/>
</dbReference>
<keyword evidence="4" id="KW-0238">DNA-binding</keyword>
<dbReference type="InterPro" id="IPR020046">
    <property type="entry name" value="5-3_exonucl_a-hlix_arch_N"/>
</dbReference>
<dbReference type="InterPro" id="IPR038969">
    <property type="entry name" value="FEN"/>
</dbReference>
<evidence type="ECO:0000256" key="4">
    <source>
        <dbReference type="ARBA" id="ARBA00023125"/>
    </source>
</evidence>
<dbReference type="Gene3D" id="1.10.150.20">
    <property type="entry name" value="5' to 3' exonuclease, C-terminal subdomain"/>
    <property type="match status" value="1"/>
</dbReference>
<dbReference type="SMART" id="SM00475">
    <property type="entry name" value="53EXOc"/>
    <property type="match status" value="1"/>
</dbReference>
<dbReference type="CDD" id="cd09859">
    <property type="entry name" value="PIN_53EXO"/>
    <property type="match status" value="1"/>
</dbReference>
<dbReference type="CDD" id="cd09898">
    <property type="entry name" value="H3TH_53EXO"/>
    <property type="match status" value="1"/>
</dbReference>
<dbReference type="OrthoDB" id="9806424at2"/>
<evidence type="ECO:0000256" key="5">
    <source>
        <dbReference type="ARBA" id="ARBA00049957"/>
    </source>
</evidence>
<dbReference type="InterPro" id="IPR029060">
    <property type="entry name" value="PIN-like_dom_sf"/>
</dbReference>
<reference evidence="8 9" key="1">
    <citation type="submission" date="2018-04" db="EMBL/GenBank/DDBJ databases">
        <title>Genome of Nocardioides gansuensis WSJ-1.</title>
        <authorList>
            <person name="Wu S."/>
            <person name="Wang G."/>
        </authorList>
    </citation>
    <scope>NUCLEOTIDE SEQUENCE [LARGE SCALE GENOMIC DNA]</scope>
    <source>
        <strain evidence="8 9">WSJ-1</strain>
    </source>
</reference>
<evidence type="ECO:0000313" key="8">
    <source>
        <dbReference type="EMBL" id="PVG82174.1"/>
    </source>
</evidence>
<dbReference type="EMBL" id="QDGZ01000006">
    <property type="protein sequence ID" value="PVG82174.1"/>
    <property type="molecule type" value="Genomic_DNA"/>
</dbReference>
<dbReference type="SUPFAM" id="SSF47807">
    <property type="entry name" value="5' to 3' exonuclease, C-terminal subdomain"/>
    <property type="match status" value="1"/>
</dbReference>
<dbReference type="Pfam" id="PF02739">
    <property type="entry name" value="5_3_exonuc_N"/>
    <property type="match status" value="1"/>
</dbReference>